<reference evidence="6" key="1">
    <citation type="journal article" date="2019" name="Int. J. Syst. Evol. Microbiol.">
        <title>The Global Catalogue of Microorganisms (GCM) 10K type strain sequencing project: providing services to taxonomists for standard genome sequencing and annotation.</title>
        <authorList>
            <consortium name="The Broad Institute Genomics Platform"/>
            <consortium name="The Broad Institute Genome Sequencing Center for Infectious Disease"/>
            <person name="Wu L."/>
            <person name="Ma J."/>
        </authorList>
    </citation>
    <scope>NUCLEOTIDE SEQUENCE [LARGE SCALE GENOMIC DNA]</scope>
    <source>
        <strain evidence="6">KCTC 12907</strain>
    </source>
</reference>
<sequence length="288" mass="32379">MNPWHEKIALNTGQPHRIIVSTVENGFPVHWHQELEIVYVLEGRMRIGINDELYALEPGDVLFIGSCELHHYEPNPQGCHKMILQLGITAFDAFSDLIFGQRILTPHLRASAGDGGGPSASGEEEALRNAVERHFAAIHEEWRGREIGHELVLKARTSEIAALVVRRLPMEPYSAQERTKRLEQLDRLNKVLKYIETEYAGDLSLGSAADIAGFSPTYFSRFFKEATGTTFVDYVNAFRANVARLMLADGDDSVTGIAYRAGFNSIETFNRVFKKIHGRAPSSFRHKK</sequence>
<dbReference type="PROSITE" id="PS00041">
    <property type="entry name" value="HTH_ARAC_FAMILY_1"/>
    <property type="match status" value="1"/>
</dbReference>
<dbReference type="SMART" id="SM00342">
    <property type="entry name" value="HTH_ARAC"/>
    <property type="match status" value="1"/>
</dbReference>
<gene>
    <name evidence="5" type="ORF">ACFQMJ_32945</name>
</gene>
<dbReference type="PRINTS" id="PR00032">
    <property type="entry name" value="HTHARAC"/>
</dbReference>
<dbReference type="InterPro" id="IPR018060">
    <property type="entry name" value="HTH_AraC"/>
</dbReference>
<dbReference type="Proteomes" id="UP001596378">
    <property type="component" value="Unassembled WGS sequence"/>
</dbReference>
<dbReference type="PANTHER" id="PTHR43280:SF28">
    <property type="entry name" value="HTH-TYPE TRANSCRIPTIONAL ACTIVATOR RHAS"/>
    <property type="match status" value="1"/>
</dbReference>
<evidence type="ECO:0000256" key="1">
    <source>
        <dbReference type="ARBA" id="ARBA00023015"/>
    </source>
</evidence>
<dbReference type="InterPro" id="IPR003313">
    <property type="entry name" value="AraC-bd"/>
</dbReference>
<dbReference type="SUPFAM" id="SSF51182">
    <property type="entry name" value="RmlC-like cupins"/>
    <property type="match status" value="1"/>
</dbReference>
<dbReference type="PANTHER" id="PTHR43280">
    <property type="entry name" value="ARAC-FAMILY TRANSCRIPTIONAL REGULATOR"/>
    <property type="match status" value="1"/>
</dbReference>
<evidence type="ECO:0000256" key="2">
    <source>
        <dbReference type="ARBA" id="ARBA00023125"/>
    </source>
</evidence>
<dbReference type="InterPro" id="IPR011051">
    <property type="entry name" value="RmlC_Cupin_sf"/>
</dbReference>
<evidence type="ECO:0000313" key="5">
    <source>
        <dbReference type="EMBL" id="MFC7153358.1"/>
    </source>
</evidence>
<dbReference type="Gene3D" id="1.10.10.60">
    <property type="entry name" value="Homeodomain-like"/>
    <property type="match status" value="2"/>
</dbReference>
<accession>A0ABW2FNM4</accession>
<keyword evidence="6" id="KW-1185">Reference proteome</keyword>
<keyword evidence="3" id="KW-0804">Transcription</keyword>
<dbReference type="PROSITE" id="PS01124">
    <property type="entry name" value="HTH_ARAC_FAMILY_2"/>
    <property type="match status" value="1"/>
</dbReference>
<dbReference type="Gene3D" id="2.60.120.10">
    <property type="entry name" value="Jelly Rolls"/>
    <property type="match status" value="1"/>
</dbReference>
<keyword evidence="1" id="KW-0805">Transcription regulation</keyword>
<dbReference type="Pfam" id="PF12833">
    <property type="entry name" value="HTH_18"/>
    <property type="match status" value="1"/>
</dbReference>
<keyword evidence="2" id="KW-0238">DNA-binding</keyword>
<dbReference type="InterPro" id="IPR018062">
    <property type="entry name" value="HTH_AraC-typ_CS"/>
</dbReference>
<organism evidence="5 6">
    <name type="scientific">Cohnella cellulosilytica</name>
    <dbReference type="NCBI Taxonomy" id="986710"/>
    <lineage>
        <taxon>Bacteria</taxon>
        <taxon>Bacillati</taxon>
        <taxon>Bacillota</taxon>
        <taxon>Bacilli</taxon>
        <taxon>Bacillales</taxon>
        <taxon>Paenibacillaceae</taxon>
        <taxon>Cohnella</taxon>
    </lineage>
</organism>
<dbReference type="EMBL" id="JBHTAI010000033">
    <property type="protein sequence ID" value="MFC7153358.1"/>
    <property type="molecule type" value="Genomic_DNA"/>
</dbReference>
<dbReference type="InterPro" id="IPR009057">
    <property type="entry name" value="Homeodomain-like_sf"/>
</dbReference>
<evidence type="ECO:0000256" key="3">
    <source>
        <dbReference type="ARBA" id="ARBA00023163"/>
    </source>
</evidence>
<dbReference type="RefSeq" id="WP_378052355.1">
    <property type="nucleotide sequence ID" value="NZ_JBHMDN010000048.1"/>
</dbReference>
<dbReference type="SUPFAM" id="SSF46689">
    <property type="entry name" value="Homeodomain-like"/>
    <property type="match status" value="1"/>
</dbReference>
<evidence type="ECO:0000313" key="6">
    <source>
        <dbReference type="Proteomes" id="UP001596378"/>
    </source>
</evidence>
<dbReference type="InterPro" id="IPR014710">
    <property type="entry name" value="RmlC-like_jellyroll"/>
</dbReference>
<proteinExistence type="predicted"/>
<protein>
    <submittedName>
        <fullName evidence="5">Helix-turn-helix domain-containing protein</fullName>
    </submittedName>
</protein>
<dbReference type="Pfam" id="PF02311">
    <property type="entry name" value="AraC_binding"/>
    <property type="match status" value="1"/>
</dbReference>
<feature type="domain" description="HTH araC/xylS-type" evidence="4">
    <location>
        <begin position="189"/>
        <end position="287"/>
    </location>
</feature>
<comment type="caution">
    <text evidence="5">The sequence shown here is derived from an EMBL/GenBank/DDBJ whole genome shotgun (WGS) entry which is preliminary data.</text>
</comment>
<name>A0ABW2FNM4_9BACL</name>
<evidence type="ECO:0000259" key="4">
    <source>
        <dbReference type="PROSITE" id="PS01124"/>
    </source>
</evidence>
<dbReference type="InterPro" id="IPR020449">
    <property type="entry name" value="Tscrpt_reg_AraC-type_HTH"/>
</dbReference>